<proteinExistence type="predicted"/>
<dbReference type="NCBIfam" id="NF047561">
    <property type="entry name" value="orf58_phage_fam"/>
    <property type="match status" value="1"/>
</dbReference>
<sequence>MTQQYLRACSLIVGNQTQAFDLSDLHIRFEVKNATVQTLKTLEARVFNVSDDLAKLIQNEFTSVKLSAGYQGNIAQIFTGEITMVRRGKESATDTFIDIQAQDGDKAFGWATSSWTIDKGYSADDIYQRCLKDLSAFGVTAGYKPDFTNNPAPDAKTVHGQTRDVLRTLADQQNCTWSIEDGKLNFVPIKGYLPGAVPQINAASGMIGTPQQTIGGLVVKMLLNPAIKAGSKIQLNDSDIASLTLTSKYQKAEVVPSFDADGFYRTFQVVHAGDTRGNTWYTDCVCAAVDGTAPLTSNFNEQVPENG</sequence>
<dbReference type="EMBL" id="JBEPMU010000006">
    <property type="protein sequence ID" value="MET3654096.1"/>
    <property type="molecule type" value="Genomic_DNA"/>
</dbReference>
<gene>
    <name evidence="1" type="ORF">ABIC75_003834</name>
</gene>
<comment type="caution">
    <text evidence="1">The sequence shown here is derived from an EMBL/GenBank/DDBJ whole genome shotgun (WGS) entry which is preliminary data.</text>
</comment>
<evidence type="ECO:0000313" key="1">
    <source>
        <dbReference type="EMBL" id="MET3654096.1"/>
    </source>
</evidence>
<evidence type="ECO:0000313" key="2">
    <source>
        <dbReference type="Proteomes" id="UP001549184"/>
    </source>
</evidence>
<accession>A0ABV2JZ36</accession>
<dbReference type="Proteomes" id="UP001549184">
    <property type="component" value="Unassembled WGS sequence"/>
</dbReference>
<protein>
    <recommendedName>
        <fullName evidence="3">Phage protein D</fullName>
    </recommendedName>
</protein>
<reference evidence="1 2" key="1">
    <citation type="submission" date="2024-06" db="EMBL/GenBank/DDBJ databases">
        <title>Sorghum-associated microbial communities from plants grown in Nebraska, USA.</title>
        <authorList>
            <person name="Schachtman D."/>
        </authorList>
    </citation>
    <scope>NUCLEOTIDE SEQUENCE [LARGE SCALE GENOMIC DNA]</scope>
    <source>
        <strain evidence="1 2">1073</strain>
    </source>
</reference>
<dbReference type="RefSeq" id="WP_354015469.1">
    <property type="nucleotide sequence ID" value="NZ_JBEPMU010000006.1"/>
</dbReference>
<organism evidence="1 2">
    <name type="scientific">Dyella japonica</name>
    <dbReference type="NCBI Taxonomy" id="231455"/>
    <lineage>
        <taxon>Bacteria</taxon>
        <taxon>Pseudomonadati</taxon>
        <taxon>Pseudomonadota</taxon>
        <taxon>Gammaproteobacteria</taxon>
        <taxon>Lysobacterales</taxon>
        <taxon>Rhodanobacteraceae</taxon>
        <taxon>Dyella</taxon>
    </lineage>
</organism>
<keyword evidence="2" id="KW-1185">Reference proteome</keyword>
<name>A0ABV2JZ36_9GAMM</name>
<evidence type="ECO:0008006" key="3">
    <source>
        <dbReference type="Google" id="ProtNLM"/>
    </source>
</evidence>